<dbReference type="Proteomes" id="UP001234297">
    <property type="component" value="Chromosome 10"/>
</dbReference>
<protein>
    <submittedName>
        <fullName evidence="1">Uncharacterized protein</fullName>
    </submittedName>
</protein>
<evidence type="ECO:0000313" key="1">
    <source>
        <dbReference type="EMBL" id="KAJ8623531.1"/>
    </source>
</evidence>
<accession>A0ACC2KQQ5</accession>
<evidence type="ECO:0000313" key="2">
    <source>
        <dbReference type="Proteomes" id="UP001234297"/>
    </source>
</evidence>
<organism evidence="1 2">
    <name type="scientific">Persea americana</name>
    <name type="common">Avocado</name>
    <dbReference type="NCBI Taxonomy" id="3435"/>
    <lineage>
        <taxon>Eukaryota</taxon>
        <taxon>Viridiplantae</taxon>
        <taxon>Streptophyta</taxon>
        <taxon>Embryophyta</taxon>
        <taxon>Tracheophyta</taxon>
        <taxon>Spermatophyta</taxon>
        <taxon>Magnoliopsida</taxon>
        <taxon>Magnoliidae</taxon>
        <taxon>Laurales</taxon>
        <taxon>Lauraceae</taxon>
        <taxon>Persea</taxon>
    </lineage>
</organism>
<gene>
    <name evidence="1" type="ORF">MRB53_032060</name>
</gene>
<reference evidence="1 2" key="1">
    <citation type="journal article" date="2022" name="Hortic Res">
        <title>A haplotype resolved chromosomal level avocado genome allows analysis of novel avocado genes.</title>
        <authorList>
            <person name="Nath O."/>
            <person name="Fletcher S.J."/>
            <person name="Hayward A."/>
            <person name="Shaw L.M."/>
            <person name="Masouleh A.K."/>
            <person name="Furtado A."/>
            <person name="Henry R.J."/>
            <person name="Mitter N."/>
        </authorList>
    </citation>
    <scope>NUCLEOTIDE SEQUENCE [LARGE SCALE GENOMIC DNA]</scope>
    <source>
        <strain evidence="2">cv. Hass</strain>
    </source>
</reference>
<dbReference type="EMBL" id="CM056818">
    <property type="protein sequence ID" value="KAJ8623531.1"/>
    <property type="molecule type" value="Genomic_DNA"/>
</dbReference>
<keyword evidence="2" id="KW-1185">Reference proteome</keyword>
<name>A0ACC2KQQ5_PERAE</name>
<comment type="caution">
    <text evidence="1">The sequence shown here is derived from an EMBL/GenBank/DDBJ whole genome shotgun (WGS) entry which is preliminary data.</text>
</comment>
<sequence length="446" mass="48330">MRLKALSSSNMTRWAATEATLDMVRKNLHILQWLYPFGHGLSYTQFNTTLGKGPTPVNVKLGSNRHCHSLPTKPYASPNPSPSVLVDDLSNTISGTIDFEVLVKNVGARDGNLVLIVYAEPPEQYTGLPFKQVVGSPSTTTISNTRFFKIIGLDWDFDLYGQQNQSLQDQLLNPLNIYGYESIGSTESTASLTEETYAGSPIPFFHGTVPGVTSFLTVILSAASFNESLWKVIWEGKVREDDVDQSLINLYIVLMRLGFFDGNPMYESLGKDDVCTKEHIELAADAARQGIVLLKNDNTLPLSPNKFVSPLDALSKDANVSYAMGCGDVHCPNDTFIRQAVEAAKNADATITFAVLDLSVKAEGLDRMDLLPGNQSLLINEIASAVTNPVILVIMSGSGVDISFAKFNPKINSVIWAGYPGEEGGAATADVIFGRHSPGTSGSQLK</sequence>
<proteinExistence type="predicted"/>